<keyword evidence="2" id="KW-1185">Reference proteome</keyword>
<organism evidence="1 2">
    <name type="scientific">Aromia moschata</name>
    <dbReference type="NCBI Taxonomy" id="1265417"/>
    <lineage>
        <taxon>Eukaryota</taxon>
        <taxon>Metazoa</taxon>
        <taxon>Ecdysozoa</taxon>
        <taxon>Arthropoda</taxon>
        <taxon>Hexapoda</taxon>
        <taxon>Insecta</taxon>
        <taxon>Pterygota</taxon>
        <taxon>Neoptera</taxon>
        <taxon>Endopterygota</taxon>
        <taxon>Coleoptera</taxon>
        <taxon>Polyphaga</taxon>
        <taxon>Cucujiformia</taxon>
        <taxon>Chrysomeloidea</taxon>
        <taxon>Cerambycidae</taxon>
        <taxon>Cerambycinae</taxon>
        <taxon>Callichromatini</taxon>
        <taxon>Aromia</taxon>
    </lineage>
</organism>
<reference evidence="1" key="1">
    <citation type="journal article" date="2023" name="Insect Mol. Biol.">
        <title>Genome sequencing provides insights into the evolution of gene families encoding plant cell wall-degrading enzymes in longhorned beetles.</title>
        <authorList>
            <person name="Shin N.R."/>
            <person name="Okamura Y."/>
            <person name="Kirsch R."/>
            <person name="Pauchet Y."/>
        </authorList>
    </citation>
    <scope>NUCLEOTIDE SEQUENCE</scope>
    <source>
        <strain evidence="1">AMC_N1</strain>
    </source>
</reference>
<dbReference type="EMBL" id="JAPWTK010000072">
    <property type="protein sequence ID" value="KAJ8952177.1"/>
    <property type="molecule type" value="Genomic_DNA"/>
</dbReference>
<protein>
    <submittedName>
        <fullName evidence="1">Uncharacterized protein</fullName>
    </submittedName>
</protein>
<dbReference type="Proteomes" id="UP001162162">
    <property type="component" value="Unassembled WGS sequence"/>
</dbReference>
<evidence type="ECO:0000313" key="1">
    <source>
        <dbReference type="EMBL" id="KAJ8952177.1"/>
    </source>
</evidence>
<gene>
    <name evidence="1" type="ORF">NQ318_022627</name>
</gene>
<dbReference type="AlphaFoldDB" id="A0AAV8YLP4"/>
<accession>A0AAV8YLP4</accession>
<evidence type="ECO:0000313" key="2">
    <source>
        <dbReference type="Proteomes" id="UP001162162"/>
    </source>
</evidence>
<comment type="caution">
    <text evidence="1">The sequence shown here is derived from an EMBL/GenBank/DDBJ whole genome shotgun (WGS) entry which is preliminary data.</text>
</comment>
<name>A0AAV8YLP4_9CUCU</name>
<proteinExistence type="predicted"/>
<sequence>MELESTILYEAVAKPDLASPVRYLLGFDVDPLSQPPRIRQRCSVAPRHSTRLAGDERATIGNNCPTG</sequence>